<dbReference type="InterPro" id="IPR000198">
    <property type="entry name" value="RhoGAP_dom"/>
</dbReference>
<accession>A0A4P9XHY7</accession>
<organism evidence="4 5">
    <name type="scientific">Thamnocephalis sphaerospora</name>
    <dbReference type="NCBI Taxonomy" id="78915"/>
    <lineage>
        <taxon>Eukaryota</taxon>
        <taxon>Fungi</taxon>
        <taxon>Fungi incertae sedis</taxon>
        <taxon>Zoopagomycota</taxon>
        <taxon>Zoopagomycotina</taxon>
        <taxon>Zoopagomycetes</taxon>
        <taxon>Zoopagales</taxon>
        <taxon>Sigmoideomycetaceae</taxon>
        <taxon>Thamnocephalis</taxon>
    </lineage>
</organism>
<keyword evidence="2" id="KW-1133">Transmembrane helix</keyword>
<dbReference type="EMBL" id="KZ993200">
    <property type="protein sequence ID" value="RKP05246.1"/>
    <property type="molecule type" value="Genomic_DNA"/>
</dbReference>
<dbReference type="GO" id="GO:0005096">
    <property type="term" value="F:GTPase activator activity"/>
    <property type="evidence" value="ECO:0007669"/>
    <property type="project" value="UniProtKB-KW"/>
</dbReference>
<dbReference type="Gene3D" id="1.10.555.10">
    <property type="entry name" value="Rho GTPase activation protein"/>
    <property type="match status" value="1"/>
</dbReference>
<keyword evidence="5" id="KW-1185">Reference proteome</keyword>
<dbReference type="GO" id="GO:0005737">
    <property type="term" value="C:cytoplasm"/>
    <property type="evidence" value="ECO:0007669"/>
    <property type="project" value="TreeGrafter"/>
</dbReference>
<dbReference type="PANTHER" id="PTHR23176">
    <property type="entry name" value="RHO/RAC/CDC GTPASE-ACTIVATING PROTEIN"/>
    <property type="match status" value="1"/>
</dbReference>
<name>A0A4P9XHY7_9FUNG</name>
<feature type="domain" description="Rho-GAP" evidence="3">
    <location>
        <begin position="1"/>
        <end position="81"/>
    </location>
</feature>
<dbReference type="Proteomes" id="UP000271241">
    <property type="component" value="Unassembled WGS sequence"/>
</dbReference>
<keyword evidence="2" id="KW-0472">Membrane</keyword>
<evidence type="ECO:0000313" key="4">
    <source>
        <dbReference type="EMBL" id="RKP05246.1"/>
    </source>
</evidence>
<feature type="non-terminal residue" evidence="4">
    <location>
        <position position="1"/>
    </location>
</feature>
<dbReference type="OrthoDB" id="185175at2759"/>
<dbReference type="PANTHER" id="PTHR23176:SF129">
    <property type="entry name" value="RHO GTPASE ACTIVATING PROTEIN AT 16F, ISOFORM E-RELATED"/>
    <property type="match status" value="1"/>
</dbReference>
<gene>
    <name evidence="4" type="ORF">THASP1DRAFT_10646</name>
</gene>
<dbReference type="InterPro" id="IPR008936">
    <property type="entry name" value="Rho_GTPase_activation_prot"/>
</dbReference>
<evidence type="ECO:0000259" key="3">
    <source>
        <dbReference type="PROSITE" id="PS50238"/>
    </source>
</evidence>
<proteinExistence type="predicted"/>
<evidence type="ECO:0000256" key="1">
    <source>
        <dbReference type="ARBA" id="ARBA00022468"/>
    </source>
</evidence>
<keyword evidence="1" id="KW-0343">GTPase activation</keyword>
<dbReference type="Pfam" id="PF00620">
    <property type="entry name" value="RhoGAP"/>
    <property type="match status" value="1"/>
</dbReference>
<protein>
    <submittedName>
        <fullName evidence="4">Rho GTPase activation protein</fullName>
    </submittedName>
</protein>
<dbReference type="AlphaFoldDB" id="A0A4P9XHY7"/>
<dbReference type="GO" id="GO:0007165">
    <property type="term" value="P:signal transduction"/>
    <property type="evidence" value="ECO:0007669"/>
    <property type="project" value="InterPro"/>
</dbReference>
<sequence>DRRVRVNELGRLVSHLPVANYTLLRALVAHLIRIVHKSEVNKMTIRNVGIVFSPTLGIPAGVFTLFMAQFDYIFFVDADGA</sequence>
<feature type="non-terminal residue" evidence="4">
    <location>
        <position position="81"/>
    </location>
</feature>
<dbReference type="SUPFAM" id="SSF48350">
    <property type="entry name" value="GTPase activation domain, GAP"/>
    <property type="match status" value="1"/>
</dbReference>
<evidence type="ECO:0000313" key="5">
    <source>
        <dbReference type="Proteomes" id="UP000271241"/>
    </source>
</evidence>
<keyword evidence="2" id="KW-0812">Transmembrane</keyword>
<evidence type="ECO:0000256" key="2">
    <source>
        <dbReference type="SAM" id="Phobius"/>
    </source>
</evidence>
<reference evidence="5" key="1">
    <citation type="journal article" date="2018" name="Nat. Microbiol.">
        <title>Leveraging single-cell genomics to expand the fungal tree of life.</title>
        <authorList>
            <person name="Ahrendt S.R."/>
            <person name="Quandt C.A."/>
            <person name="Ciobanu D."/>
            <person name="Clum A."/>
            <person name="Salamov A."/>
            <person name="Andreopoulos B."/>
            <person name="Cheng J.F."/>
            <person name="Woyke T."/>
            <person name="Pelin A."/>
            <person name="Henrissat B."/>
            <person name="Reynolds N.K."/>
            <person name="Benny G.L."/>
            <person name="Smith M.E."/>
            <person name="James T.Y."/>
            <person name="Grigoriev I.V."/>
        </authorList>
    </citation>
    <scope>NUCLEOTIDE SEQUENCE [LARGE SCALE GENOMIC DNA]</scope>
    <source>
        <strain evidence="5">RSA 1356</strain>
    </source>
</reference>
<dbReference type="STRING" id="78915.A0A4P9XHY7"/>
<dbReference type="InterPro" id="IPR050729">
    <property type="entry name" value="Rho-GAP"/>
</dbReference>
<feature type="transmembrane region" description="Helical" evidence="2">
    <location>
        <begin position="48"/>
        <end position="68"/>
    </location>
</feature>
<dbReference type="PROSITE" id="PS50238">
    <property type="entry name" value="RHOGAP"/>
    <property type="match status" value="1"/>
</dbReference>